<dbReference type="GO" id="GO:0043291">
    <property type="term" value="C:RAVE complex"/>
    <property type="evidence" value="ECO:0007669"/>
    <property type="project" value="TreeGrafter"/>
</dbReference>
<protein>
    <submittedName>
        <fullName evidence="3">Coiled-coil domain containing 52</fullName>
    </submittedName>
</protein>
<proteinExistence type="inferred from homology"/>
<evidence type="ECO:0000313" key="2">
    <source>
        <dbReference type="Proteomes" id="UP000050761"/>
    </source>
</evidence>
<comment type="similarity">
    <text evidence="1">Belongs to the rogdi family.</text>
</comment>
<name>A0A183GGM4_HELPZ</name>
<dbReference type="InterPro" id="IPR028241">
    <property type="entry name" value="RAVE2/Rogdi"/>
</dbReference>
<dbReference type="Proteomes" id="UP000050761">
    <property type="component" value="Unassembled WGS sequence"/>
</dbReference>
<dbReference type="Pfam" id="PF10259">
    <property type="entry name" value="Rogdi_lz"/>
    <property type="match status" value="1"/>
</dbReference>
<dbReference type="PANTHER" id="PTHR13618">
    <property type="entry name" value="LEUCINE ZIPPER CONTAINING TRANSCRIPTION FACTOR LZF1"/>
    <property type="match status" value="1"/>
</dbReference>
<dbReference type="AlphaFoldDB" id="A0A183GGM4"/>
<dbReference type="WBParaSite" id="HPBE_0002163701-mRNA-1">
    <property type="protein sequence ID" value="HPBE_0002163701-mRNA-1"/>
    <property type="gene ID" value="HPBE_0002163701"/>
</dbReference>
<accession>A0A183GGM4</accession>
<keyword evidence="2" id="KW-1185">Reference proteome</keyword>
<evidence type="ECO:0000313" key="3">
    <source>
        <dbReference type="WBParaSite" id="HPBE_0002163701-mRNA-1"/>
    </source>
</evidence>
<evidence type="ECO:0000256" key="1">
    <source>
        <dbReference type="ARBA" id="ARBA00005535"/>
    </source>
</evidence>
<sequence>LLGDNVIQAEITVKHAKSTGGVYRGVAQPDVQWKLQQLQDLGNHIARASTQLCEADARMLELSHSRQFTTESGELILSAARSVKDEICAARTAIVLPRKKSLLELYNFPPTRRFNPPLPQDQLLSFYISSCRLICACYHMVPKQAAPQGLSISVAECQLSYLDEVLQQLNTAMIQLEKLIGHLETCISH</sequence>
<dbReference type="PANTHER" id="PTHR13618:SF1">
    <property type="entry name" value="PROTEIN ROGDI HOMOLOG"/>
    <property type="match status" value="1"/>
</dbReference>
<reference evidence="3" key="1">
    <citation type="submission" date="2019-09" db="UniProtKB">
        <authorList>
            <consortium name="WormBaseParasite"/>
        </authorList>
    </citation>
    <scope>IDENTIFICATION</scope>
</reference>
<organism evidence="2 3">
    <name type="scientific">Heligmosomoides polygyrus</name>
    <name type="common">Parasitic roundworm</name>
    <dbReference type="NCBI Taxonomy" id="6339"/>
    <lineage>
        <taxon>Eukaryota</taxon>
        <taxon>Metazoa</taxon>
        <taxon>Ecdysozoa</taxon>
        <taxon>Nematoda</taxon>
        <taxon>Chromadorea</taxon>
        <taxon>Rhabditida</taxon>
        <taxon>Rhabditina</taxon>
        <taxon>Rhabditomorpha</taxon>
        <taxon>Strongyloidea</taxon>
        <taxon>Heligmosomidae</taxon>
        <taxon>Heligmosomoides</taxon>
    </lineage>
</organism>